<dbReference type="SFLD" id="SFLDS00003">
    <property type="entry name" value="Haloacid_Dehalogenase"/>
    <property type="match status" value="1"/>
</dbReference>
<feature type="binding site" evidence="11">
    <location>
        <position position="134"/>
    </location>
    <ligand>
        <name>alpha-D-mannose 1-phosphate</name>
        <dbReference type="ChEBI" id="CHEBI:58409"/>
    </ligand>
</feature>
<dbReference type="FunFam" id="3.30.1240.20:FF:000001">
    <property type="entry name" value="Phosphomannomutase"/>
    <property type="match status" value="1"/>
</dbReference>
<dbReference type="InterPro" id="IPR043169">
    <property type="entry name" value="PMM_cap"/>
</dbReference>
<feature type="binding site" evidence="12">
    <location>
        <position position="225"/>
    </location>
    <ligand>
        <name>Mg(2+)</name>
        <dbReference type="ChEBI" id="CHEBI:18420"/>
        <label>1</label>
    </ligand>
</feature>
<name>A0AAD1XWC9_EUPCR</name>
<feature type="binding site" evidence="11">
    <location>
        <position position="20"/>
    </location>
    <ligand>
        <name>alpha-D-mannose 1-phosphate</name>
        <dbReference type="ChEBI" id="CHEBI:58409"/>
    </ligand>
</feature>
<comment type="similarity">
    <text evidence="3 13">Belongs to the eukaryotic PMM family.</text>
</comment>
<comment type="pathway">
    <text evidence="2 13">Nucleotide-sugar biosynthesis; GDP-alpha-D-mannose biosynthesis; alpha-D-mannose 1-phosphate from D-fructose 6-phosphate: step 2/2.</text>
</comment>
<dbReference type="GO" id="GO:0046872">
    <property type="term" value="F:metal ion binding"/>
    <property type="evidence" value="ECO:0007669"/>
    <property type="project" value="UniProtKB-KW"/>
</dbReference>
<feature type="binding site" evidence="12">
    <location>
        <position position="222"/>
    </location>
    <ligand>
        <name>Mg(2+)</name>
        <dbReference type="ChEBI" id="CHEBI:18420"/>
        <label>1</label>
    </ligand>
</feature>
<proteinExistence type="inferred from homology"/>
<dbReference type="EMBL" id="CAMPGE010021312">
    <property type="protein sequence ID" value="CAI2379465.1"/>
    <property type="molecule type" value="Genomic_DNA"/>
</dbReference>
<dbReference type="PANTHER" id="PTHR10466:SF0">
    <property type="entry name" value="PHOSPHOMANNOMUTASE"/>
    <property type="match status" value="1"/>
</dbReference>
<dbReference type="InterPro" id="IPR036412">
    <property type="entry name" value="HAD-like_sf"/>
</dbReference>
<keyword evidence="9 13" id="KW-0413">Isomerase</keyword>
<feature type="binding site" evidence="12">
    <location>
        <position position="13"/>
    </location>
    <ligand>
        <name>Mg(2+)</name>
        <dbReference type="ChEBI" id="CHEBI:18420"/>
        <label>1</label>
    </ligand>
</feature>
<dbReference type="GO" id="GO:0006013">
    <property type="term" value="P:mannose metabolic process"/>
    <property type="evidence" value="ECO:0007669"/>
    <property type="project" value="TreeGrafter"/>
</dbReference>
<evidence type="ECO:0000256" key="6">
    <source>
        <dbReference type="ARBA" id="ARBA00022490"/>
    </source>
</evidence>
<dbReference type="Pfam" id="PF03332">
    <property type="entry name" value="PMM"/>
    <property type="match status" value="1"/>
</dbReference>
<feature type="binding site" evidence="12">
    <location>
        <position position="220"/>
    </location>
    <ligand>
        <name>Mg(2+)</name>
        <dbReference type="ChEBI" id="CHEBI:18420"/>
        <label>1</label>
    </ligand>
</feature>
<protein>
    <recommendedName>
        <fullName evidence="5 13">Phosphomannomutase</fullName>
        <ecNumber evidence="5 13">5.4.2.8</ecNumber>
    </recommendedName>
</protein>
<dbReference type="AlphaFoldDB" id="A0AAD1XWC9"/>
<dbReference type="CDD" id="cd02585">
    <property type="entry name" value="HAD_PMM"/>
    <property type="match status" value="1"/>
</dbReference>
<keyword evidence="8 12" id="KW-0460">Magnesium</keyword>
<evidence type="ECO:0000256" key="13">
    <source>
        <dbReference type="RuleBase" id="RU361118"/>
    </source>
</evidence>
<comment type="function">
    <text evidence="13">Involved in the synthesis of the GDP-mannose and dolichol-phosphate-mannose required for a number of critical mannosyl transfer reactions.</text>
</comment>
<dbReference type="NCBIfam" id="TIGR01484">
    <property type="entry name" value="HAD-SF-IIB"/>
    <property type="match status" value="1"/>
</dbReference>
<feature type="active site" description="Proton donor/acceptor" evidence="10">
    <location>
        <position position="13"/>
    </location>
</feature>
<feature type="binding site" evidence="12">
    <location>
        <position position="11"/>
    </location>
    <ligand>
        <name>Mg(2+)</name>
        <dbReference type="ChEBI" id="CHEBI:18420"/>
        <label>1</label>
    </ligand>
</feature>
<dbReference type="GO" id="GO:0004615">
    <property type="term" value="F:phosphomannomutase activity"/>
    <property type="evidence" value="ECO:0007669"/>
    <property type="project" value="UniProtKB-EC"/>
</dbReference>
<keyword evidence="15" id="KW-1185">Reference proteome</keyword>
<dbReference type="GO" id="GO:0005829">
    <property type="term" value="C:cytosol"/>
    <property type="evidence" value="ECO:0007669"/>
    <property type="project" value="TreeGrafter"/>
</dbReference>
<dbReference type="InterPro" id="IPR005002">
    <property type="entry name" value="PMM"/>
</dbReference>
<gene>
    <name evidence="14" type="ORF">ECRASSUSDP1_LOCUS20875</name>
</gene>
<comment type="catalytic activity">
    <reaction evidence="13">
        <text>alpha-D-mannose 1-phosphate = D-mannose 6-phosphate</text>
        <dbReference type="Rhea" id="RHEA:11140"/>
        <dbReference type="ChEBI" id="CHEBI:58409"/>
        <dbReference type="ChEBI" id="CHEBI:58735"/>
        <dbReference type="EC" id="5.4.2.8"/>
    </reaction>
</comment>
<evidence type="ECO:0000256" key="5">
    <source>
        <dbReference type="ARBA" id="ARBA00012730"/>
    </source>
</evidence>
<accession>A0AAD1XWC9</accession>
<feature type="binding site" evidence="11">
    <location>
        <position position="141"/>
    </location>
    <ligand>
        <name>alpha-D-mannose 1-phosphate</name>
        <dbReference type="ChEBI" id="CHEBI:58409"/>
    </ligand>
</feature>
<feature type="active site" description="Nucleophile" evidence="10">
    <location>
        <position position="11"/>
    </location>
</feature>
<evidence type="ECO:0000256" key="9">
    <source>
        <dbReference type="ARBA" id="ARBA00023235"/>
    </source>
</evidence>
<comment type="cofactor">
    <cofactor evidence="12">
        <name>Mg(2+)</name>
        <dbReference type="ChEBI" id="CHEBI:18420"/>
    </cofactor>
</comment>
<dbReference type="SUPFAM" id="SSF56784">
    <property type="entry name" value="HAD-like"/>
    <property type="match status" value="1"/>
</dbReference>
<keyword evidence="6 13" id="KW-0963">Cytoplasm</keyword>
<feature type="binding site" evidence="12">
    <location>
        <position position="208"/>
    </location>
    <ligand>
        <name>Mg(2+)</name>
        <dbReference type="ChEBI" id="CHEBI:18420"/>
        <label>1</label>
    </ligand>
</feature>
<evidence type="ECO:0000313" key="14">
    <source>
        <dbReference type="EMBL" id="CAI2379465.1"/>
    </source>
</evidence>
<evidence type="ECO:0000256" key="8">
    <source>
        <dbReference type="ARBA" id="ARBA00022842"/>
    </source>
</evidence>
<dbReference type="InterPro" id="IPR023214">
    <property type="entry name" value="HAD_sf"/>
</dbReference>
<feature type="binding site" evidence="11">
    <location>
        <position position="181"/>
    </location>
    <ligand>
        <name>alpha-D-mannose 1-phosphate</name>
        <dbReference type="ChEBI" id="CHEBI:58409"/>
    </ligand>
</feature>
<dbReference type="InterPro" id="IPR006379">
    <property type="entry name" value="HAD-SF_hydro_IIB"/>
</dbReference>
<keyword evidence="7 12" id="KW-0479">Metal-binding</keyword>
<dbReference type="GO" id="GO:0009298">
    <property type="term" value="P:GDP-mannose biosynthetic process"/>
    <property type="evidence" value="ECO:0007669"/>
    <property type="project" value="InterPro"/>
</dbReference>
<comment type="subcellular location">
    <subcellularLocation>
        <location evidence="1 13">Cytoplasm</location>
    </subcellularLocation>
</comment>
<dbReference type="Gene3D" id="3.30.1240.20">
    <property type="match status" value="1"/>
</dbReference>
<evidence type="ECO:0000256" key="10">
    <source>
        <dbReference type="PIRSR" id="PIRSR605002-1"/>
    </source>
</evidence>
<sequence>MESKKIIAVFDVDGTLTPARKAMEQNMVETIEKVKEAGISVAVVSGSDYKKIAEQIGEDFINQMEHSFFENGCVYLQSGKEHTSTSIRDELGEEKIKKIVNFVLRYVADLDIPIKRGTFVEYRTGLLNVSPIGRNCSYDERTDFFEYDKEQKIRPAMVEAMKEEFKDFNLTFSIGGQISIDVFPNGWDKRFCLKYLTDHYDEIHFFGDRTEKGGNDHEIYEDERTIGHSVTDPEDCIKQLTELFLK</sequence>
<evidence type="ECO:0000256" key="12">
    <source>
        <dbReference type="PIRSR" id="PIRSR605002-3"/>
    </source>
</evidence>
<dbReference type="SFLD" id="SFLDG01140">
    <property type="entry name" value="C2.B:_Phosphomannomutase_and_P"/>
    <property type="match status" value="1"/>
</dbReference>
<dbReference type="SFLD" id="SFLDG01143">
    <property type="entry name" value="C2.B.3:_Phosphomannomutase_Lik"/>
    <property type="match status" value="1"/>
</dbReference>
<evidence type="ECO:0000256" key="3">
    <source>
        <dbReference type="ARBA" id="ARBA00009736"/>
    </source>
</evidence>
<dbReference type="Gene3D" id="3.40.50.1000">
    <property type="entry name" value="HAD superfamily/HAD-like"/>
    <property type="match status" value="1"/>
</dbReference>
<dbReference type="SFLD" id="SFLDF00445">
    <property type="entry name" value="alpha-phosphomannomutase"/>
    <property type="match status" value="1"/>
</dbReference>
<evidence type="ECO:0000313" key="15">
    <source>
        <dbReference type="Proteomes" id="UP001295684"/>
    </source>
</evidence>
<reference evidence="14" key="1">
    <citation type="submission" date="2023-07" db="EMBL/GenBank/DDBJ databases">
        <authorList>
            <consortium name="AG Swart"/>
            <person name="Singh M."/>
            <person name="Singh A."/>
            <person name="Seah K."/>
            <person name="Emmerich C."/>
        </authorList>
    </citation>
    <scope>NUCLEOTIDE SEQUENCE</scope>
    <source>
        <strain evidence="14">DP1</strain>
    </source>
</reference>
<comment type="caution">
    <text evidence="14">The sequence shown here is derived from an EMBL/GenBank/DDBJ whole genome shotgun (WGS) entry which is preliminary data.</text>
</comment>
<evidence type="ECO:0000256" key="1">
    <source>
        <dbReference type="ARBA" id="ARBA00004496"/>
    </source>
</evidence>
<dbReference type="PANTHER" id="PTHR10466">
    <property type="entry name" value="PHOSPHOMANNOMUTASE"/>
    <property type="match status" value="1"/>
</dbReference>
<dbReference type="Proteomes" id="UP001295684">
    <property type="component" value="Unassembled WGS sequence"/>
</dbReference>
<feature type="binding site" evidence="11">
    <location>
        <position position="179"/>
    </location>
    <ligand>
        <name>alpha-D-mannose 1-phosphate</name>
        <dbReference type="ChEBI" id="CHEBI:58409"/>
    </ligand>
</feature>
<evidence type="ECO:0000256" key="7">
    <source>
        <dbReference type="ARBA" id="ARBA00022723"/>
    </source>
</evidence>
<comment type="subunit">
    <text evidence="4 13">Homodimer.</text>
</comment>
<feature type="binding site" evidence="11">
    <location>
        <position position="123"/>
    </location>
    <ligand>
        <name>alpha-D-mannose 1-phosphate</name>
        <dbReference type="ChEBI" id="CHEBI:58409"/>
    </ligand>
</feature>
<dbReference type="EC" id="5.4.2.8" evidence="5 13"/>
<organism evidence="14 15">
    <name type="scientific">Euplotes crassus</name>
    <dbReference type="NCBI Taxonomy" id="5936"/>
    <lineage>
        <taxon>Eukaryota</taxon>
        <taxon>Sar</taxon>
        <taxon>Alveolata</taxon>
        <taxon>Ciliophora</taxon>
        <taxon>Intramacronucleata</taxon>
        <taxon>Spirotrichea</taxon>
        <taxon>Hypotrichia</taxon>
        <taxon>Euplotida</taxon>
        <taxon>Euplotidae</taxon>
        <taxon>Moneuplotes</taxon>
    </lineage>
</organism>
<evidence type="ECO:0000256" key="11">
    <source>
        <dbReference type="PIRSR" id="PIRSR605002-2"/>
    </source>
</evidence>
<dbReference type="GO" id="GO:0006487">
    <property type="term" value="P:protein N-linked glycosylation"/>
    <property type="evidence" value="ECO:0007669"/>
    <property type="project" value="TreeGrafter"/>
</dbReference>
<evidence type="ECO:0000256" key="2">
    <source>
        <dbReference type="ARBA" id="ARBA00004699"/>
    </source>
</evidence>
<evidence type="ECO:0000256" key="4">
    <source>
        <dbReference type="ARBA" id="ARBA00011738"/>
    </source>
</evidence>